<keyword evidence="3 5" id="KW-1133">Transmembrane helix</keyword>
<evidence type="ECO:0000256" key="3">
    <source>
        <dbReference type="ARBA" id="ARBA00022989"/>
    </source>
</evidence>
<feature type="transmembrane region" description="Helical" evidence="5">
    <location>
        <begin position="71"/>
        <end position="90"/>
    </location>
</feature>
<protein>
    <recommendedName>
        <fullName evidence="6">Methylamine utilisation protein MauE domain-containing protein</fullName>
    </recommendedName>
</protein>
<dbReference type="Proteomes" id="UP001220610">
    <property type="component" value="Chromosome"/>
</dbReference>
<comment type="subcellular location">
    <subcellularLocation>
        <location evidence="1">Membrane</location>
        <topology evidence="1">Multi-pass membrane protein</topology>
    </subcellularLocation>
</comment>
<feature type="domain" description="Methylamine utilisation protein MauE" evidence="6">
    <location>
        <begin position="29"/>
        <end position="154"/>
    </location>
</feature>
<feature type="transmembrane region" description="Helical" evidence="5">
    <location>
        <begin position="139"/>
        <end position="157"/>
    </location>
</feature>
<evidence type="ECO:0000256" key="4">
    <source>
        <dbReference type="ARBA" id="ARBA00023136"/>
    </source>
</evidence>
<evidence type="ECO:0000259" key="6">
    <source>
        <dbReference type="Pfam" id="PF07291"/>
    </source>
</evidence>
<feature type="transmembrane region" description="Helical" evidence="5">
    <location>
        <begin position="29"/>
        <end position="51"/>
    </location>
</feature>
<evidence type="ECO:0000313" key="8">
    <source>
        <dbReference type="Proteomes" id="UP001220610"/>
    </source>
</evidence>
<evidence type="ECO:0000256" key="5">
    <source>
        <dbReference type="SAM" id="Phobius"/>
    </source>
</evidence>
<dbReference type="GO" id="GO:0030416">
    <property type="term" value="P:methylamine metabolic process"/>
    <property type="evidence" value="ECO:0007669"/>
    <property type="project" value="InterPro"/>
</dbReference>
<keyword evidence="2 5" id="KW-0812">Transmembrane</keyword>
<proteinExistence type="predicted"/>
<sequence>MEKSTTTIPMPIRRRIFTRIGTTFKKRNTYVEIICSLYIILFIYTGINKILDYEKFKFEMGRSPFIENMAGLIAVALPAGELIMATMSIIPRTRLLGLYLSTFTMAMFTGYIWLMLTYASDLPCSCGGVLAAMSWNDHLYFNAAFTLLGIAGIIISNNKNVLNPIPKS</sequence>
<keyword evidence="4 5" id="KW-0472">Membrane</keyword>
<dbReference type="EMBL" id="CP119311">
    <property type="protein sequence ID" value="WEK36132.1"/>
    <property type="molecule type" value="Genomic_DNA"/>
</dbReference>
<organism evidence="7 8">
    <name type="scientific">Candidatus Pseudobacter hemicellulosilyticus</name>
    <dbReference type="NCBI Taxonomy" id="3121375"/>
    <lineage>
        <taxon>Bacteria</taxon>
        <taxon>Pseudomonadati</taxon>
        <taxon>Bacteroidota</taxon>
        <taxon>Chitinophagia</taxon>
        <taxon>Chitinophagales</taxon>
        <taxon>Chitinophagaceae</taxon>
        <taxon>Pseudobacter</taxon>
    </lineage>
</organism>
<dbReference type="GO" id="GO:0016020">
    <property type="term" value="C:membrane"/>
    <property type="evidence" value="ECO:0007669"/>
    <property type="project" value="UniProtKB-SubCell"/>
</dbReference>
<accession>A0AAJ5WT06</accession>
<dbReference type="Pfam" id="PF07291">
    <property type="entry name" value="MauE"/>
    <property type="match status" value="1"/>
</dbReference>
<feature type="transmembrane region" description="Helical" evidence="5">
    <location>
        <begin position="97"/>
        <end position="119"/>
    </location>
</feature>
<evidence type="ECO:0000256" key="2">
    <source>
        <dbReference type="ARBA" id="ARBA00022692"/>
    </source>
</evidence>
<dbReference type="InterPro" id="IPR009908">
    <property type="entry name" value="Methylamine_util_MauE"/>
</dbReference>
<evidence type="ECO:0000313" key="7">
    <source>
        <dbReference type="EMBL" id="WEK36132.1"/>
    </source>
</evidence>
<reference evidence="7" key="1">
    <citation type="submission" date="2023-03" db="EMBL/GenBank/DDBJ databases">
        <title>Andean soil-derived lignocellulolytic bacterial consortium as a source of novel taxa and putative plastic-active enzymes.</title>
        <authorList>
            <person name="Diaz-Garcia L."/>
            <person name="Chuvochina M."/>
            <person name="Feuerriegel G."/>
            <person name="Bunk B."/>
            <person name="Sproer C."/>
            <person name="Streit W.R."/>
            <person name="Rodriguez L.M."/>
            <person name="Overmann J."/>
            <person name="Jimenez D.J."/>
        </authorList>
    </citation>
    <scope>NUCLEOTIDE SEQUENCE</scope>
    <source>
        <strain evidence="7">MAG 7</strain>
    </source>
</reference>
<evidence type="ECO:0000256" key="1">
    <source>
        <dbReference type="ARBA" id="ARBA00004141"/>
    </source>
</evidence>
<dbReference type="AlphaFoldDB" id="A0AAJ5WT06"/>
<gene>
    <name evidence="7" type="ORF">P0Y53_01345</name>
</gene>
<name>A0AAJ5WT06_9BACT</name>